<dbReference type="Gene3D" id="3.30.420.10">
    <property type="entry name" value="Ribonuclease H-like superfamily/Ribonuclease H"/>
    <property type="match status" value="1"/>
</dbReference>
<dbReference type="Proteomes" id="UP000765509">
    <property type="component" value="Unassembled WGS sequence"/>
</dbReference>
<protein>
    <recommendedName>
        <fullName evidence="2">Integrase catalytic domain-containing protein</fullName>
    </recommendedName>
</protein>
<dbReference type="InterPro" id="IPR001584">
    <property type="entry name" value="Integrase_cat-core"/>
</dbReference>
<reference evidence="3" key="1">
    <citation type="submission" date="2021-03" db="EMBL/GenBank/DDBJ databases">
        <title>Draft genome sequence of rust myrtle Austropuccinia psidii MF-1, a brazilian biotype.</title>
        <authorList>
            <person name="Quecine M.C."/>
            <person name="Pachon D.M.R."/>
            <person name="Bonatelli M.L."/>
            <person name="Correr F.H."/>
            <person name="Franceschini L.M."/>
            <person name="Leite T.F."/>
            <person name="Margarido G.R.A."/>
            <person name="Almeida C.A."/>
            <person name="Ferrarezi J.A."/>
            <person name="Labate C.A."/>
        </authorList>
    </citation>
    <scope>NUCLEOTIDE SEQUENCE</scope>
    <source>
        <strain evidence="3">MF-1</strain>
    </source>
</reference>
<feature type="domain" description="Integrase catalytic" evidence="2">
    <location>
        <begin position="1"/>
        <end position="109"/>
    </location>
</feature>
<organism evidence="3 4">
    <name type="scientific">Austropuccinia psidii MF-1</name>
    <dbReference type="NCBI Taxonomy" id="1389203"/>
    <lineage>
        <taxon>Eukaryota</taxon>
        <taxon>Fungi</taxon>
        <taxon>Dikarya</taxon>
        <taxon>Basidiomycota</taxon>
        <taxon>Pucciniomycotina</taxon>
        <taxon>Pucciniomycetes</taxon>
        <taxon>Pucciniales</taxon>
        <taxon>Sphaerophragmiaceae</taxon>
        <taxon>Austropuccinia</taxon>
    </lineage>
</organism>
<dbReference type="PROSITE" id="PS50994">
    <property type="entry name" value="INTEGRASE"/>
    <property type="match status" value="1"/>
</dbReference>
<gene>
    <name evidence="3" type="ORF">O181_094594</name>
</gene>
<keyword evidence="4" id="KW-1185">Reference proteome</keyword>
<name>A0A9Q3J3G9_9BASI</name>
<dbReference type="InterPro" id="IPR036397">
    <property type="entry name" value="RNaseH_sf"/>
</dbReference>
<accession>A0A9Q3J3G9</accession>
<evidence type="ECO:0000313" key="4">
    <source>
        <dbReference type="Proteomes" id="UP000765509"/>
    </source>
</evidence>
<proteinExistence type="predicted"/>
<dbReference type="AlphaFoldDB" id="A0A9Q3J3G9"/>
<dbReference type="GO" id="GO:0015074">
    <property type="term" value="P:DNA integration"/>
    <property type="evidence" value="ECO:0007669"/>
    <property type="project" value="InterPro"/>
</dbReference>
<dbReference type="SUPFAM" id="SSF53098">
    <property type="entry name" value="Ribonuclease H-like"/>
    <property type="match status" value="1"/>
</dbReference>
<sequence length="109" mass="12196">MAAVHIKAGRWKYMVVTRDNFSGWPKTAGIVKLTAKSLSEWFTTKWICRYSSPKELTVDGSSEFGKEFQVGVTKAGSRIRVTTPYYSESQGMVQRGPKQLKDALVKMSG</sequence>
<evidence type="ECO:0000313" key="3">
    <source>
        <dbReference type="EMBL" id="MBW0554879.1"/>
    </source>
</evidence>
<dbReference type="InterPro" id="IPR012337">
    <property type="entry name" value="RNaseH-like_sf"/>
</dbReference>
<comment type="caution">
    <text evidence="3">The sequence shown here is derived from an EMBL/GenBank/DDBJ whole genome shotgun (WGS) entry which is preliminary data.</text>
</comment>
<evidence type="ECO:0000259" key="2">
    <source>
        <dbReference type="PROSITE" id="PS50994"/>
    </source>
</evidence>
<keyword evidence="1" id="KW-0694">RNA-binding</keyword>
<dbReference type="GO" id="GO:0005634">
    <property type="term" value="C:nucleus"/>
    <property type="evidence" value="ECO:0007669"/>
    <property type="project" value="UniProtKB-ARBA"/>
</dbReference>
<evidence type="ECO:0000256" key="1">
    <source>
        <dbReference type="ARBA" id="ARBA00022884"/>
    </source>
</evidence>
<dbReference type="EMBL" id="AVOT02061704">
    <property type="protein sequence ID" value="MBW0554879.1"/>
    <property type="molecule type" value="Genomic_DNA"/>
</dbReference>
<dbReference type="OrthoDB" id="5597284at2759"/>
<dbReference type="GO" id="GO:0003723">
    <property type="term" value="F:RNA binding"/>
    <property type="evidence" value="ECO:0007669"/>
    <property type="project" value="UniProtKB-KW"/>
</dbReference>